<dbReference type="GO" id="GO:0000703">
    <property type="term" value="F:oxidized pyrimidine nucleobase lesion DNA N-glycosylase activity"/>
    <property type="evidence" value="ECO:0007669"/>
    <property type="project" value="UniProtKB-UniRule"/>
</dbReference>
<feature type="domain" description="HhH-GPD" evidence="16">
    <location>
        <begin position="89"/>
        <end position="241"/>
    </location>
</feature>
<feature type="region of interest" description="Disordered" evidence="15">
    <location>
        <begin position="1"/>
        <end position="27"/>
    </location>
</feature>
<evidence type="ECO:0000256" key="13">
    <source>
        <dbReference type="ARBA" id="ARBA00044632"/>
    </source>
</evidence>
<dbReference type="GO" id="GO:0006285">
    <property type="term" value="P:base-excision repair, AP site formation"/>
    <property type="evidence" value="ECO:0007669"/>
    <property type="project" value="UniProtKB-UniRule"/>
</dbReference>
<dbReference type="AlphaFoldDB" id="A0A165KM03"/>
<sequence length="295" mass="32425">MDEHAALPTGVPTPKKKANAASPKKQKPIQMELAVPHPAPEHWREVYDLIHKMREGVVAPVDTMGCHTPAELEEDPKTKRFVTLMALMLSSQTKDEVTHTAIGNLRTALNGLTLENVLAAEDSVISGAIAKVGFWRRKTEYIKKASQKLKDDFDGDVPKTVDELCSLPGVGPKMAFLCLQSAWKLNVGIGVDTHVHRISNRLGWHKPPTTTPEQTRLNLQSWLPKELHYDVNHMLVGFGQTICVPVGPKCDQCELSVRKLCPSARVVKVKAKGKGKAKVEIAIEDESELSEPGSA</sequence>
<keyword evidence="14" id="KW-0539">Nucleus</keyword>
<evidence type="ECO:0000256" key="6">
    <source>
        <dbReference type="ARBA" id="ARBA00022801"/>
    </source>
</evidence>
<dbReference type="SMART" id="SM00525">
    <property type="entry name" value="FES"/>
    <property type="match status" value="1"/>
</dbReference>
<evidence type="ECO:0000256" key="14">
    <source>
        <dbReference type="HAMAP-Rule" id="MF_03183"/>
    </source>
</evidence>
<comment type="cofactor">
    <cofactor evidence="1">
        <name>[4Fe-4S] cluster</name>
        <dbReference type="ChEBI" id="CHEBI:49883"/>
    </cofactor>
</comment>
<evidence type="ECO:0000256" key="2">
    <source>
        <dbReference type="ARBA" id="ARBA00008343"/>
    </source>
</evidence>
<dbReference type="InterPro" id="IPR030841">
    <property type="entry name" value="NTH1"/>
</dbReference>
<keyword evidence="11 14" id="KW-0456">Lyase</keyword>
<evidence type="ECO:0000256" key="8">
    <source>
        <dbReference type="ARBA" id="ARBA00023004"/>
    </source>
</evidence>
<dbReference type="GO" id="GO:0005634">
    <property type="term" value="C:nucleus"/>
    <property type="evidence" value="ECO:0007669"/>
    <property type="project" value="UniProtKB-SubCell"/>
</dbReference>
<dbReference type="HAMAP" id="MF_03183">
    <property type="entry name" value="Endonuclease_III_Nth"/>
    <property type="match status" value="1"/>
</dbReference>
<dbReference type="InterPro" id="IPR003265">
    <property type="entry name" value="HhH-GPD_domain"/>
</dbReference>
<dbReference type="Gene3D" id="1.10.340.30">
    <property type="entry name" value="Hypothetical protein, domain 2"/>
    <property type="match status" value="1"/>
</dbReference>
<evidence type="ECO:0000256" key="3">
    <source>
        <dbReference type="ARBA" id="ARBA00022485"/>
    </source>
</evidence>
<comment type="caution">
    <text evidence="14">Lacks conserved residue(s) required for the propagation of feature annotation.</text>
</comment>
<dbReference type="GO" id="GO:0005739">
    <property type="term" value="C:mitochondrion"/>
    <property type="evidence" value="ECO:0007669"/>
    <property type="project" value="UniProtKB-SubCell"/>
</dbReference>
<dbReference type="SMART" id="SM00478">
    <property type="entry name" value="ENDO3c"/>
    <property type="match status" value="1"/>
</dbReference>
<dbReference type="Proteomes" id="UP000077266">
    <property type="component" value="Unassembled WGS sequence"/>
</dbReference>
<dbReference type="FunCoup" id="A0A165KM03">
    <property type="interactions" value="267"/>
</dbReference>
<evidence type="ECO:0000256" key="11">
    <source>
        <dbReference type="ARBA" id="ARBA00023239"/>
    </source>
</evidence>
<dbReference type="EC" id="3.2.2.-" evidence="14"/>
<gene>
    <name evidence="14" type="primary">NTH1</name>
    <name evidence="17" type="ORF">EXIGLDRAFT_714412</name>
</gene>
<evidence type="ECO:0000256" key="7">
    <source>
        <dbReference type="ARBA" id="ARBA00022946"/>
    </source>
</evidence>
<comment type="catalytic activity">
    <reaction evidence="13 14">
        <text>2'-deoxyribonucleotide-(2'-deoxyribose 5'-phosphate)-2'-deoxyribonucleotide-DNA = a 3'-end 2'-deoxyribonucleotide-(2,3-dehydro-2,3-deoxyribose 5'-phosphate)-DNA + a 5'-end 5'-phospho-2'-deoxyribonucleoside-DNA + H(+)</text>
        <dbReference type="Rhea" id="RHEA:66592"/>
        <dbReference type="Rhea" id="RHEA-COMP:13180"/>
        <dbReference type="Rhea" id="RHEA-COMP:16897"/>
        <dbReference type="Rhea" id="RHEA-COMP:17067"/>
        <dbReference type="ChEBI" id="CHEBI:15378"/>
        <dbReference type="ChEBI" id="CHEBI:136412"/>
        <dbReference type="ChEBI" id="CHEBI:157695"/>
        <dbReference type="ChEBI" id="CHEBI:167181"/>
        <dbReference type="EC" id="4.2.99.18"/>
    </reaction>
</comment>
<dbReference type="FunFam" id="1.10.340.30:FF:000005">
    <property type="entry name" value="Endonuclease III-like protein 1"/>
    <property type="match status" value="1"/>
</dbReference>
<evidence type="ECO:0000313" key="17">
    <source>
        <dbReference type="EMBL" id="KZV96557.1"/>
    </source>
</evidence>
<keyword evidence="8" id="KW-0408">Iron</keyword>
<dbReference type="FunFam" id="1.10.1670.10:FF:000003">
    <property type="entry name" value="Endonuclease III homolog"/>
    <property type="match status" value="1"/>
</dbReference>
<evidence type="ECO:0000256" key="4">
    <source>
        <dbReference type="ARBA" id="ARBA00022723"/>
    </source>
</evidence>
<dbReference type="InterPro" id="IPR011257">
    <property type="entry name" value="DNA_glycosylase"/>
</dbReference>
<dbReference type="EMBL" id="KV425941">
    <property type="protein sequence ID" value="KZV96557.1"/>
    <property type="molecule type" value="Genomic_DNA"/>
</dbReference>
<comment type="subcellular location">
    <subcellularLocation>
        <location evidence="14">Nucleus</location>
    </subcellularLocation>
    <subcellularLocation>
        <location evidence="14">Mitochondrion</location>
    </subcellularLocation>
</comment>
<dbReference type="GO" id="GO:0003677">
    <property type="term" value="F:DNA binding"/>
    <property type="evidence" value="ECO:0007669"/>
    <property type="project" value="UniProtKB-UniRule"/>
</dbReference>
<dbReference type="InterPro" id="IPR004036">
    <property type="entry name" value="Endonuclease-III-like_CS2"/>
</dbReference>
<dbReference type="STRING" id="1314781.A0A165KM03"/>
<evidence type="ECO:0000256" key="9">
    <source>
        <dbReference type="ARBA" id="ARBA00023014"/>
    </source>
</evidence>
<keyword evidence="6 14" id="KW-0378">Hydrolase</keyword>
<dbReference type="InParanoid" id="A0A165KM03"/>
<dbReference type="OrthoDB" id="2099276at2759"/>
<dbReference type="Gene3D" id="1.10.1670.10">
    <property type="entry name" value="Helix-hairpin-Helix base-excision DNA repair enzymes (C-terminal)"/>
    <property type="match status" value="1"/>
</dbReference>
<dbReference type="EC" id="4.2.99.18" evidence="14"/>
<evidence type="ECO:0000256" key="10">
    <source>
        <dbReference type="ARBA" id="ARBA00023204"/>
    </source>
</evidence>
<keyword evidence="4" id="KW-0479">Metal-binding</keyword>
<dbReference type="GO" id="GO:0046872">
    <property type="term" value="F:metal ion binding"/>
    <property type="evidence" value="ECO:0007669"/>
    <property type="project" value="UniProtKB-KW"/>
</dbReference>
<proteinExistence type="inferred from homology"/>
<dbReference type="PANTHER" id="PTHR43286">
    <property type="entry name" value="ENDONUCLEASE III-LIKE PROTEIN 1"/>
    <property type="match status" value="1"/>
</dbReference>
<dbReference type="InterPro" id="IPR000445">
    <property type="entry name" value="HhH_motif"/>
</dbReference>
<evidence type="ECO:0000256" key="12">
    <source>
        <dbReference type="ARBA" id="ARBA00023295"/>
    </source>
</evidence>
<dbReference type="GO" id="GO:0006289">
    <property type="term" value="P:nucleotide-excision repair"/>
    <property type="evidence" value="ECO:0007669"/>
    <property type="project" value="TreeGrafter"/>
</dbReference>
<keyword evidence="18" id="KW-1185">Reference proteome</keyword>
<organism evidence="17 18">
    <name type="scientific">Exidia glandulosa HHB12029</name>
    <dbReference type="NCBI Taxonomy" id="1314781"/>
    <lineage>
        <taxon>Eukaryota</taxon>
        <taxon>Fungi</taxon>
        <taxon>Dikarya</taxon>
        <taxon>Basidiomycota</taxon>
        <taxon>Agaricomycotina</taxon>
        <taxon>Agaricomycetes</taxon>
        <taxon>Auriculariales</taxon>
        <taxon>Exidiaceae</taxon>
        <taxon>Exidia</taxon>
    </lineage>
</organism>
<accession>A0A165KM03</accession>
<dbReference type="InterPro" id="IPR023170">
    <property type="entry name" value="HhH_base_excis_C"/>
</dbReference>
<evidence type="ECO:0000313" key="18">
    <source>
        <dbReference type="Proteomes" id="UP000077266"/>
    </source>
</evidence>
<keyword evidence="9" id="KW-0411">Iron-sulfur</keyword>
<keyword evidence="7" id="KW-0809">Transit peptide</keyword>
<dbReference type="Pfam" id="PF00633">
    <property type="entry name" value="HHH"/>
    <property type="match status" value="1"/>
</dbReference>
<dbReference type="PANTHER" id="PTHR43286:SF1">
    <property type="entry name" value="ENDONUCLEASE III-LIKE PROTEIN 1"/>
    <property type="match status" value="1"/>
</dbReference>
<dbReference type="GO" id="GO:0051539">
    <property type="term" value="F:4 iron, 4 sulfur cluster binding"/>
    <property type="evidence" value="ECO:0007669"/>
    <property type="project" value="UniProtKB-KW"/>
</dbReference>
<keyword evidence="3" id="KW-0004">4Fe-4S</keyword>
<keyword evidence="5 14" id="KW-0227">DNA damage</keyword>
<protein>
    <recommendedName>
        <fullName evidence="14">Endonuclease III homolog</fullName>
        <ecNumber evidence="14">3.2.2.-</ecNumber>
        <ecNumber evidence="14">4.2.99.18</ecNumber>
    </recommendedName>
    <alternativeName>
        <fullName evidence="14">Bifunctional DNA N-glycosylase/DNA-(apurinic or apyrimidinic site) lyase</fullName>
        <shortName evidence="14">DNA glycosylase/AP lyase</shortName>
    </alternativeName>
</protein>
<dbReference type="SUPFAM" id="SSF48150">
    <property type="entry name" value="DNA-glycosylase"/>
    <property type="match status" value="1"/>
</dbReference>
<keyword evidence="10 14" id="KW-0234">DNA repair</keyword>
<dbReference type="PROSITE" id="PS01155">
    <property type="entry name" value="ENDONUCLEASE_III_2"/>
    <property type="match status" value="1"/>
</dbReference>
<comment type="function">
    <text evidence="14">Bifunctional DNA N-glycosylase with associated apurinic/apyrimidinic (AP) lyase function that catalyzes the first step in base excision repair (BER), the primary repair pathway for the repair of oxidative DNA damage. The DNA N-glycosylase activity releases the damaged DNA base from DNA by cleaving the N-glycosidic bond, leaving an AP site. The AP lyase activity cleaves the phosphodiester bond 3' to the AP site by a beta-elimination. Primarily recognizes and repairs oxidative base damage of pyrimidines.</text>
</comment>
<name>A0A165KM03_EXIGL</name>
<dbReference type="Pfam" id="PF00730">
    <property type="entry name" value="HhH-GPD"/>
    <property type="match status" value="1"/>
</dbReference>
<evidence type="ECO:0000256" key="1">
    <source>
        <dbReference type="ARBA" id="ARBA00001966"/>
    </source>
</evidence>
<evidence type="ECO:0000256" key="5">
    <source>
        <dbReference type="ARBA" id="ARBA00022763"/>
    </source>
</evidence>
<dbReference type="CDD" id="cd00056">
    <property type="entry name" value="ENDO3c"/>
    <property type="match status" value="1"/>
</dbReference>
<dbReference type="GO" id="GO:0140078">
    <property type="term" value="F:class I DNA-(apurinic or apyrimidinic site) endonuclease activity"/>
    <property type="evidence" value="ECO:0007669"/>
    <property type="project" value="UniProtKB-EC"/>
</dbReference>
<evidence type="ECO:0000259" key="16">
    <source>
        <dbReference type="SMART" id="SM00478"/>
    </source>
</evidence>
<comment type="similarity">
    <text evidence="2 14">Belongs to the Nth/MutY family.</text>
</comment>
<dbReference type="InterPro" id="IPR003651">
    <property type="entry name" value="Endonuclease3_FeS-loop_motif"/>
</dbReference>
<keyword evidence="14" id="KW-0496">Mitochondrion</keyword>
<keyword evidence="12 14" id="KW-0326">Glycosidase</keyword>
<evidence type="ECO:0000256" key="15">
    <source>
        <dbReference type="SAM" id="MobiDB-lite"/>
    </source>
</evidence>
<reference evidence="17 18" key="1">
    <citation type="journal article" date="2016" name="Mol. Biol. Evol.">
        <title>Comparative Genomics of Early-Diverging Mushroom-Forming Fungi Provides Insights into the Origins of Lignocellulose Decay Capabilities.</title>
        <authorList>
            <person name="Nagy L.G."/>
            <person name="Riley R."/>
            <person name="Tritt A."/>
            <person name="Adam C."/>
            <person name="Daum C."/>
            <person name="Floudas D."/>
            <person name="Sun H."/>
            <person name="Yadav J.S."/>
            <person name="Pangilinan J."/>
            <person name="Larsson K.H."/>
            <person name="Matsuura K."/>
            <person name="Barry K."/>
            <person name="Labutti K."/>
            <person name="Kuo R."/>
            <person name="Ohm R.A."/>
            <person name="Bhattacharya S.S."/>
            <person name="Shirouzu T."/>
            <person name="Yoshinaga Y."/>
            <person name="Martin F.M."/>
            <person name="Grigoriev I.V."/>
            <person name="Hibbett D.S."/>
        </authorList>
    </citation>
    <scope>NUCLEOTIDE SEQUENCE [LARGE SCALE GENOMIC DNA]</scope>
    <source>
        <strain evidence="17 18">HHB12029</strain>
    </source>
</reference>